<dbReference type="GO" id="GO:0005576">
    <property type="term" value="C:extracellular region"/>
    <property type="evidence" value="ECO:0007669"/>
    <property type="project" value="UniProtKB-SubCell"/>
</dbReference>
<dbReference type="FunCoup" id="A0A6P8NLF5">
    <property type="interactions" value="439"/>
</dbReference>
<keyword evidence="9" id="KW-1185">Reference proteome</keyword>
<dbReference type="SMART" id="SM00078">
    <property type="entry name" value="IlGF"/>
    <property type="match status" value="1"/>
</dbReference>
<keyword evidence="5" id="KW-0372">Hormone</keyword>
<evidence type="ECO:0000256" key="3">
    <source>
        <dbReference type="ARBA" id="ARBA00011207"/>
    </source>
</evidence>
<sequence length="118" mass="13319">MRVLLFCLLSLLAAVSKVKGQETIHTLCGREFVRAVIYTCGGSRWRRILSEEKTDLPDGGNPLNSQTEDNQNKNILYVHGLWDRLHYSVQERRDLKEFNTAITCCKSGCSSSVLKALC</sequence>
<dbReference type="OrthoDB" id="9443437at2759"/>
<feature type="signal peptide" evidence="7">
    <location>
        <begin position="1"/>
        <end position="20"/>
    </location>
</feature>
<evidence type="ECO:0000256" key="2">
    <source>
        <dbReference type="ARBA" id="ARBA00009034"/>
    </source>
</evidence>
<dbReference type="PANTHER" id="PTHR20968:SF2">
    <property type="entry name" value="INSULIN-LIKE PEPTIDE INSL5"/>
    <property type="match status" value="1"/>
</dbReference>
<dbReference type="SUPFAM" id="SSF56994">
    <property type="entry name" value="Insulin-like"/>
    <property type="match status" value="1"/>
</dbReference>
<evidence type="ECO:0000259" key="8">
    <source>
        <dbReference type="SMART" id="SM00078"/>
    </source>
</evidence>
<dbReference type="KEGG" id="gsh:117346124"/>
<keyword evidence="7" id="KW-0732">Signal</keyword>
<evidence type="ECO:0000256" key="4">
    <source>
        <dbReference type="ARBA" id="ARBA00022525"/>
    </source>
</evidence>
<dbReference type="GeneID" id="117346124"/>
<dbReference type="PROSITE" id="PS00262">
    <property type="entry name" value="INSULIN"/>
    <property type="match status" value="1"/>
</dbReference>
<organism evidence="9 10">
    <name type="scientific">Geotrypetes seraphini</name>
    <name type="common">Gaboon caecilian</name>
    <name type="synonym">Caecilia seraphini</name>
    <dbReference type="NCBI Taxonomy" id="260995"/>
    <lineage>
        <taxon>Eukaryota</taxon>
        <taxon>Metazoa</taxon>
        <taxon>Chordata</taxon>
        <taxon>Craniata</taxon>
        <taxon>Vertebrata</taxon>
        <taxon>Euteleostomi</taxon>
        <taxon>Amphibia</taxon>
        <taxon>Gymnophiona</taxon>
        <taxon>Geotrypetes</taxon>
    </lineage>
</organism>
<protein>
    <submittedName>
        <fullName evidence="10">Insulin-like peptide INSL5</fullName>
    </submittedName>
</protein>
<dbReference type="GO" id="GO:0001664">
    <property type="term" value="F:G protein-coupled receptor binding"/>
    <property type="evidence" value="ECO:0007669"/>
    <property type="project" value="TreeGrafter"/>
</dbReference>
<evidence type="ECO:0000256" key="6">
    <source>
        <dbReference type="ARBA" id="ARBA00023157"/>
    </source>
</evidence>
<dbReference type="InterPro" id="IPR036438">
    <property type="entry name" value="Insulin-like_sf"/>
</dbReference>
<name>A0A6P8NLF5_GEOSA</name>
<keyword evidence="4" id="KW-0964">Secreted</keyword>
<dbReference type="InterPro" id="IPR016179">
    <property type="entry name" value="Insulin-like"/>
</dbReference>
<evidence type="ECO:0000256" key="1">
    <source>
        <dbReference type="ARBA" id="ARBA00004613"/>
    </source>
</evidence>
<evidence type="ECO:0000256" key="5">
    <source>
        <dbReference type="ARBA" id="ARBA00022702"/>
    </source>
</evidence>
<dbReference type="InterPro" id="IPR051777">
    <property type="entry name" value="Insulin-like_neuro_ligands"/>
</dbReference>
<comment type="similarity">
    <text evidence="2">Belongs to the insulin family.</text>
</comment>
<keyword evidence="6" id="KW-1015">Disulfide bond</keyword>
<dbReference type="RefSeq" id="XP_033771419.1">
    <property type="nucleotide sequence ID" value="XM_033915528.1"/>
</dbReference>
<dbReference type="CDD" id="cd04365">
    <property type="entry name" value="IlGF_relaxin_like"/>
    <property type="match status" value="1"/>
</dbReference>
<dbReference type="Proteomes" id="UP000515159">
    <property type="component" value="Chromosome 12"/>
</dbReference>
<evidence type="ECO:0000256" key="7">
    <source>
        <dbReference type="SAM" id="SignalP"/>
    </source>
</evidence>
<comment type="subcellular location">
    <subcellularLocation>
        <location evidence="1">Secreted</location>
    </subcellularLocation>
</comment>
<dbReference type="PANTHER" id="PTHR20968">
    <property type="entry name" value="ILGF DOMAIN-CONTAINING PROTEIN"/>
    <property type="match status" value="1"/>
</dbReference>
<evidence type="ECO:0000313" key="9">
    <source>
        <dbReference type="Proteomes" id="UP000515159"/>
    </source>
</evidence>
<feature type="chain" id="PRO_5027627491" evidence="7">
    <location>
        <begin position="21"/>
        <end position="118"/>
    </location>
</feature>
<evidence type="ECO:0000313" key="10">
    <source>
        <dbReference type="RefSeq" id="XP_033771419.1"/>
    </source>
</evidence>
<dbReference type="AlphaFoldDB" id="A0A6P8NLF5"/>
<dbReference type="InterPro" id="IPR022353">
    <property type="entry name" value="Insulin_CS"/>
</dbReference>
<proteinExistence type="inferred from homology"/>
<accession>A0A6P8NLF5</accession>
<comment type="subunit">
    <text evidence="3">Heterodimer of a B chain and an A chain linked by two disulfide bonds.</text>
</comment>
<dbReference type="GO" id="GO:0005179">
    <property type="term" value="F:hormone activity"/>
    <property type="evidence" value="ECO:0007669"/>
    <property type="project" value="UniProtKB-KW"/>
</dbReference>
<gene>
    <name evidence="10" type="primary">INSL5</name>
</gene>
<reference evidence="10" key="1">
    <citation type="submission" date="2025-08" db="UniProtKB">
        <authorList>
            <consortium name="RefSeq"/>
        </authorList>
    </citation>
    <scope>IDENTIFICATION</scope>
</reference>
<dbReference type="Gene3D" id="1.10.100.10">
    <property type="entry name" value="Insulin-like"/>
    <property type="match status" value="1"/>
</dbReference>
<dbReference type="CTD" id="10022"/>
<feature type="domain" description="Insulin-like" evidence="8">
    <location>
        <begin position="25"/>
        <end position="118"/>
    </location>
</feature>
<dbReference type="InParanoid" id="A0A6P8NLF5"/>